<evidence type="ECO:0000313" key="2">
    <source>
        <dbReference type="EMBL" id="AOM83922.1"/>
    </source>
</evidence>
<dbReference type="PROSITE" id="PS51257">
    <property type="entry name" value="PROKAR_LIPOPROTEIN"/>
    <property type="match status" value="1"/>
</dbReference>
<name>A0A1D7QY39_9BACI</name>
<dbReference type="STRING" id="632773.BBEV_2583"/>
<evidence type="ECO:0000313" key="3">
    <source>
        <dbReference type="Proteomes" id="UP000094463"/>
    </source>
</evidence>
<dbReference type="CDD" id="cd13440">
    <property type="entry name" value="CamS_repeat_2"/>
    <property type="match status" value="1"/>
</dbReference>
<dbReference type="Pfam" id="PF07537">
    <property type="entry name" value="CamS"/>
    <property type="match status" value="1"/>
</dbReference>
<dbReference type="PIRSF" id="PIRSF012509">
    <property type="entry name" value="CamS"/>
    <property type="match status" value="1"/>
</dbReference>
<keyword evidence="2" id="KW-0449">Lipoprotein</keyword>
<dbReference type="RefSeq" id="WP_198155004.1">
    <property type="nucleotide sequence ID" value="NZ_CP012502.1"/>
</dbReference>
<dbReference type="AlphaFoldDB" id="A0A1D7QY39"/>
<dbReference type="EMBL" id="CP012502">
    <property type="protein sequence ID" value="AOM83922.1"/>
    <property type="molecule type" value="Genomic_DNA"/>
</dbReference>
<dbReference type="CDD" id="cd13441">
    <property type="entry name" value="CamS_repeat_1"/>
    <property type="match status" value="1"/>
</dbReference>
<sequence length="396" mass="45028">MKQGWMIILLGLTLFMLSGCLQQADEEEEQDVIVVEETEDEESEVVFTPTVDSDDNFYRTVLEDGTYYRSDARGVVSDAFRNRVDLDHFERGLTELASGVYSTDEYYFTEGQQLSGDLINSWIRRYDPEIENELQRGLNPELAGSDDDPMDERMRDAPLMISHIMEHNYWRGSEEEGAQLDGIMIGIGLRAVYYFNTTNEDGTINFYEESLDESEVQEYGREQAQVILNRLRSREDLQDVPISFALYQEKPDGAVAPGGFTAFAQVDGGSLQIGGWEDIDENFIVFPSSEASSYDANLSNQMSQFREEVEDFFDRKIGAVGVGRYNNDILEELTIELNLQSHGQAEIIALSQFISDRLNEVLTVQVPIKVYVESINGMEAIIIQHPDEEPFMHVLN</sequence>
<evidence type="ECO:0000256" key="1">
    <source>
        <dbReference type="SAM" id="SignalP"/>
    </source>
</evidence>
<dbReference type="Proteomes" id="UP000094463">
    <property type="component" value="Chromosome"/>
</dbReference>
<reference evidence="2 3" key="1">
    <citation type="submission" date="2015-08" db="EMBL/GenBank/DDBJ databases">
        <title>The complete genome sequence of Bacillus beveridgei MLTeJB.</title>
        <authorList>
            <person name="Hanson T.E."/>
            <person name="Mesa C."/>
            <person name="Basesman S.M."/>
            <person name="Oremland R.S."/>
        </authorList>
    </citation>
    <scope>NUCLEOTIDE SEQUENCE [LARGE SCALE GENOMIC DNA]</scope>
    <source>
        <strain evidence="2 3">MLTeJB</strain>
    </source>
</reference>
<dbReference type="InterPro" id="IPR011426">
    <property type="entry name" value="CamS"/>
</dbReference>
<gene>
    <name evidence="2" type="ORF">BBEV_2583</name>
</gene>
<protein>
    <submittedName>
        <fullName evidence="2">Putative pheromone lipoprotein CamS</fullName>
    </submittedName>
</protein>
<proteinExistence type="predicted"/>
<feature type="chain" id="PRO_5038872323" evidence="1">
    <location>
        <begin position="25"/>
        <end position="396"/>
    </location>
</feature>
<dbReference type="Gene3D" id="3.10.570.10">
    <property type="entry name" value="sex pheromone staph- cam373 precursor domain"/>
    <property type="match status" value="1"/>
</dbReference>
<keyword evidence="3" id="KW-1185">Reference proteome</keyword>
<organism evidence="2 3">
    <name type="scientific">Salisediminibacterium beveridgei</name>
    <dbReference type="NCBI Taxonomy" id="632773"/>
    <lineage>
        <taxon>Bacteria</taxon>
        <taxon>Bacillati</taxon>
        <taxon>Bacillota</taxon>
        <taxon>Bacilli</taxon>
        <taxon>Bacillales</taxon>
        <taxon>Bacillaceae</taxon>
        <taxon>Salisediminibacterium</taxon>
    </lineage>
</organism>
<keyword evidence="1" id="KW-0732">Signal</keyword>
<feature type="signal peptide" evidence="1">
    <location>
        <begin position="1"/>
        <end position="24"/>
    </location>
</feature>
<dbReference type="KEGG" id="bbev:BBEV_2583"/>
<accession>A0A1D7QY39</accession>